<feature type="region of interest" description="Disordered" evidence="1">
    <location>
        <begin position="326"/>
        <end position="358"/>
    </location>
</feature>
<accession>A0AAD4LJ29</accession>
<comment type="caution">
    <text evidence="2">The sequence shown here is derived from an EMBL/GenBank/DDBJ whole genome shotgun (WGS) entry which is preliminary data.</text>
</comment>
<reference evidence="2" key="1">
    <citation type="submission" date="2022-01" db="EMBL/GenBank/DDBJ databases">
        <title>Comparative genomics reveals a dynamic genome evolution in the ectomycorrhizal milk-cap (Lactarius) mushrooms.</title>
        <authorList>
            <consortium name="DOE Joint Genome Institute"/>
            <person name="Lebreton A."/>
            <person name="Tang N."/>
            <person name="Kuo A."/>
            <person name="LaButti K."/>
            <person name="Drula E."/>
            <person name="Barry K."/>
            <person name="Clum A."/>
            <person name="Lipzen A."/>
            <person name="Mousain D."/>
            <person name="Ng V."/>
            <person name="Wang R."/>
            <person name="Wang X."/>
            <person name="Dai Y."/>
            <person name="Henrissat B."/>
            <person name="Grigoriev I.V."/>
            <person name="Guerin-Laguette A."/>
            <person name="Yu F."/>
            <person name="Martin F.M."/>
        </authorList>
    </citation>
    <scope>NUCLEOTIDE SEQUENCE</scope>
    <source>
        <strain evidence="2">QP</strain>
    </source>
</reference>
<feature type="compositionally biased region" description="Basic and acidic residues" evidence="1">
    <location>
        <begin position="168"/>
        <end position="180"/>
    </location>
</feature>
<feature type="compositionally biased region" description="Low complexity" evidence="1">
    <location>
        <begin position="30"/>
        <end position="40"/>
    </location>
</feature>
<evidence type="ECO:0000256" key="1">
    <source>
        <dbReference type="SAM" id="MobiDB-lite"/>
    </source>
</evidence>
<feature type="compositionally biased region" description="Polar residues" evidence="1">
    <location>
        <begin position="135"/>
        <end position="145"/>
    </location>
</feature>
<feature type="region of interest" description="Disordered" evidence="1">
    <location>
        <begin position="28"/>
        <end position="61"/>
    </location>
</feature>
<evidence type="ECO:0000313" key="3">
    <source>
        <dbReference type="Proteomes" id="UP001201163"/>
    </source>
</evidence>
<evidence type="ECO:0000313" key="2">
    <source>
        <dbReference type="EMBL" id="KAH8994937.1"/>
    </source>
</evidence>
<feature type="region of interest" description="Disordered" evidence="1">
    <location>
        <begin position="81"/>
        <end position="101"/>
    </location>
</feature>
<feature type="compositionally biased region" description="Polar residues" evidence="1">
    <location>
        <begin position="47"/>
        <end position="61"/>
    </location>
</feature>
<gene>
    <name evidence="2" type="ORF">EDB92DRAFT_244856</name>
</gene>
<keyword evidence="3" id="KW-1185">Reference proteome</keyword>
<protein>
    <submittedName>
        <fullName evidence="2">Uncharacterized protein</fullName>
    </submittedName>
</protein>
<dbReference type="EMBL" id="JAKELL010000013">
    <property type="protein sequence ID" value="KAH8994937.1"/>
    <property type="molecule type" value="Genomic_DNA"/>
</dbReference>
<name>A0AAD4LJ29_9AGAM</name>
<dbReference type="AlphaFoldDB" id="A0AAD4LJ29"/>
<dbReference type="Proteomes" id="UP001201163">
    <property type="component" value="Unassembled WGS sequence"/>
</dbReference>
<organism evidence="2 3">
    <name type="scientific">Lactarius akahatsu</name>
    <dbReference type="NCBI Taxonomy" id="416441"/>
    <lineage>
        <taxon>Eukaryota</taxon>
        <taxon>Fungi</taxon>
        <taxon>Dikarya</taxon>
        <taxon>Basidiomycota</taxon>
        <taxon>Agaricomycotina</taxon>
        <taxon>Agaricomycetes</taxon>
        <taxon>Russulales</taxon>
        <taxon>Russulaceae</taxon>
        <taxon>Lactarius</taxon>
    </lineage>
</organism>
<sequence>MLHQVPQISATTPLDDFMSFLCCPTPREPTPSNLTPSSSPFEFLSHHPSQASSHSTTSNQLSPDVQRLLAILRHSSIQTMVASGDSPGLTDPHSPSSNSAEQLPLHENAITSSTPDSVIDPALLDISHTHYSDLVNPSVNSTGQDPPTPTPLQSPITSTSSFFGPLTPREDLYSEPDVHPSEQGTLQLSSRFFQAPQARAAPIGEDPIRAATLLLQALISAPSQATQSKAQSQPPPSRFLSGELQVSNANLTSRTICDLDNHNTPNTQCFFGGAETMDGCTHRPTFQGSFRNRPTAPQPGFRGGQSTEQTRDNTACKGTTTAAHCRAGKGEGGALGGNNRTGCVKPSGEGPRSSVKVD</sequence>
<proteinExistence type="predicted"/>
<feature type="region of interest" description="Disordered" evidence="1">
    <location>
        <begin position="287"/>
        <end position="312"/>
    </location>
</feature>
<feature type="region of interest" description="Disordered" evidence="1">
    <location>
        <begin position="135"/>
        <end position="183"/>
    </location>
</feature>
<feature type="compositionally biased region" description="Polar residues" evidence="1">
    <location>
        <begin position="153"/>
        <end position="162"/>
    </location>
</feature>